<organism evidence="1 2">
    <name type="scientific">Thermoproteus sp. AZ2</name>
    <dbReference type="NCBI Taxonomy" id="1609232"/>
    <lineage>
        <taxon>Archaea</taxon>
        <taxon>Thermoproteota</taxon>
        <taxon>Thermoprotei</taxon>
        <taxon>Thermoproteales</taxon>
        <taxon>Thermoproteaceae</taxon>
        <taxon>Thermoproteus</taxon>
    </lineage>
</organism>
<name>A0ACC6V0J0_9CREN</name>
<proteinExistence type="predicted"/>
<accession>A0ACC6V0J0</accession>
<comment type="caution">
    <text evidence="1">The sequence shown here is derived from an EMBL/GenBank/DDBJ whole genome shotgun (WGS) entry which is preliminary data.</text>
</comment>
<protein>
    <submittedName>
        <fullName evidence="1">Exosome complex RNA-binding protein Rrp4</fullName>
    </submittedName>
</protein>
<evidence type="ECO:0000313" key="1">
    <source>
        <dbReference type="EMBL" id="MFB6490520.1"/>
    </source>
</evidence>
<sequence>MKFVAPRQLIFPGDVVATSDEVVEGAIYLDGNKYRAASIGLVEFREDKIVVVPLEGSYKPKQGDVVIGYVKDVLAMGWEIDIRAPFPAWLPLSEATSKYVDIERISLTSLLNIGDAVVATIKSIDLTDEFPVMLTLREGERLGKIESGIVYEISPVKVPRVIGKKGSMLSLLSELCDIIVGANGRIWAKCKSAEDELLLIKALAKIEAESHVAGLTDRVKALIESIKRAGQPRP</sequence>
<dbReference type="Proteomes" id="UP000033636">
    <property type="component" value="Unassembled WGS sequence"/>
</dbReference>
<gene>
    <name evidence="1" type="primary">rrp4</name>
    <name evidence="1" type="ORF">TU35_004610</name>
</gene>
<reference evidence="1" key="1">
    <citation type="submission" date="2024-07" db="EMBL/GenBank/DDBJ databases">
        <title>Metagenome and Metagenome-Assembled Genomes of Archaea from a hot spring from the geothermal field of Los Azufres, Mexico.</title>
        <authorList>
            <person name="Marin-Paredes R."/>
            <person name="Martinez-Romero E."/>
            <person name="Servin-Garciduenas L.E."/>
        </authorList>
    </citation>
    <scope>NUCLEOTIDE SEQUENCE</scope>
</reference>
<dbReference type="EMBL" id="JZWT02000010">
    <property type="protein sequence ID" value="MFB6490520.1"/>
    <property type="molecule type" value="Genomic_DNA"/>
</dbReference>
<evidence type="ECO:0000313" key="2">
    <source>
        <dbReference type="Proteomes" id="UP000033636"/>
    </source>
</evidence>